<proteinExistence type="predicted"/>
<accession>A0A158SVF2</accession>
<reference evidence="1 2" key="1">
    <citation type="submission" date="2014-05" db="EMBL/GenBank/DDBJ databases">
        <title>Methylome analysis of the phasevarions of Haemophilus influenzae.</title>
        <authorList>
            <person name="Atack J.M."/>
            <person name="Fox K.L."/>
            <person name="Power P.M."/>
            <person name="Clark T."/>
            <person name="Jurcisek J."/>
            <person name="Korlach J."/>
            <person name="Bakaletz L.O."/>
            <person name="Jennings M.P."/>
        </authorList>
    </citation>
    <scope>NUCLEOTIDE SEQUENCE [LARGE SCALE GENOMIC DNA]</scope>
    <source>
        <strain evidence="1 2">1209</strain>
    </source>
</reference>
<gene>
    <name evidence="1" type="ORF">NTHI1209_00449</name>
</gene>
<dbReference type="Proteomes" id="UP000050700">
    <property type="component" value="Unassembled WGS sequence"/>
</dbReference>
<protein>
    <submittedName>
        <fullName evidence="1">Uncharacterized protein</fullName>
    </submittedName>
</protein>
<dbReference type="EMBL" id="JMQP01000002">
    <property type="protein sequence ID" value="KIS34846.1"/>
    <property type="molecule type" value="Genomic_DNA"/>
</dbReference>
<sequence>MGFPYHFEFTSGQNSQNICKIRPLLINYAPLSMRLQQIV</sequence>
<organism evidence="1 2">
    <name type="scientific">Haemophilus influenzae</name>
    <dbReference type="NCBI Taxonomy" id="727"/>
    <lineage>
        <taxon>Bacteria</taxon>
        <taxon>Pseudomonadati</taxon>
        <taxon>Pseudomonadota</taxon>
        <taxon>Gammaproteobacteria</taxon>
        <taxon>Pasteurellales</taxon>
        <taxon>Pasteurellaceae</taxon>
        <taxon>Haemophilus</taxon>
    </lineage>
</organism>
<dbReference type="AlphaFoldDB" id="A0A158SVF2"/>
<evidence type="ECO:0000313" key="2">
    <source>
        <dbReference type="Proteomes" id="UP000050700"/>
    </source>
</evidence>
<evidence type="ECO:0000313" key="1">
    <source>
        <dbReference type="EMBL" id="KIS34846.1"/>
    </source>
</evidence>
<comment type="caution">
    <text evidence="1">The sequence shown here is derived from an EMBL/GenBank/DDBJ whole genome shotgun (WGS) entry which is preliminary data.</text>
</comment>
<name>A0A158SVF2_HAEIF</name>